<evidence type="ECO:0000259" key="7">
    <source>
        <dbReference type="Pfam" id="PF07731"/>
    </source>
</evidence>
<dbReference type="InterPro" id="IPR011706">
    <property type="entry name" value="Cu-oxidase_C"/>
</dbReference>
<keyword evidence="2" id="KW-0560">Oxidoreductase</keyword>
<dbReference type="InterPro" id="IPR006311">
    <property type="entry name" value="TAT_signal"/>
</dbReference>
<evidence type="ECO:0000256" key="3">
    <source>
        <dbReference type="ARBA" id="ARBA00023008"/>
    </source>
</evidence>
<dbReference type="PANTHER" id="PTHR11709:SF394">
    <property type="entry name" value="FI03373P-RELATED"/>
    <property type="match status" value="1"/>
</dbReference>
<protein>
    <submittedName>
        <fullName evidence="9">Putative oxidase</fullName>
    </submittedName>
</protein>
<dbReference type="InterPro" id="IPR001117">
    <property type="entry name" value="Cu-oxidase_2nd"/>
</dbReference>
<dbReference type="Pfam" id="PF07731">
    <property type="entry name" value="Cu-oxidase_2"/>
    <property type="match status" value="1"/>
</dbReference>
<reference evidence="9 10" key="1">
    <citation type="submission" date="2019-06" db="EMBL/GenBank/DDBJ databases">
        <title>Whole genome shotgun sequence of Pseudonocardia hydrocarbonoxydans NBRC 14498.</title>
        <authorList>
            <person name="Hosoyama A."/>
            <person name="Uohara A."/>
            <person name="Ohji S."/>
            <person name="Ichikawa N."/>
        </authorList>
    </citation>
    <scope>NUCLEOTIDE SEQUENCE [LARGE SCALE GENOMIC DNA]</scope>
    <source>
        <strain evidence="9 10">NBRC 14498</strain>
    </source>
</reference>
<dbReference type="PROSITE" id="PS51257">
    <property type="entry name" value="PROKAR_LIPOPROTEIN"/>
    <property type="match status" value="1"/>
</dbReference>
<dbReference type="InterPro" id="IPR008972">
    <property type="entry name" value="Cupredoxin"/>
</dbReference>
<dbReference type="CDD" id="cd13861">
    <property type="entry name" value="CuRO_1_CumA_like"/>
    <property type="match status" value="1"/>
</dbReference>
<feature type="compositionally biased region" description="Gly residues" evidence="4">
    <location>
        <begin position="178"/>
        <end position="193"/>
    </location>
</feature>
<evidence type="ECO:0000256" key="5">
    <source>
        <dbReference type="SAM" id="SignalP"/>
    </source>
</evidence>
<keyword evidence="1" id="KW-0479">Metal-binding</keyword>
<dbReference type="PROSITE" id="PS00080">
    <property type="entry name" value="MULTICOPPER_OXIDASE2"/>
    <property type="match status" value="1"/>
</dbReference>
<dbReference type="PROSITE" id="PS51318">
    <property type="entry name" value="TAT"/>
    <property type="match status" value="1"/>
</dbReference>
<proteinExistence type="predicted"/>
<evidence type="ECO:0000256" key="4">
    <source>
        <dbReference type="SAM" id="MobiDB-lite"/>
    </source>
</evidence>
<name>A0A4Y3WT78_9PSEU</name>
<evidence type="ECO:0000313" key="10">
    <source>
        <dbReference type="Proteomes" id="UP000320338"/>
    </source>
</evidence>
<comment type="caution">
    <text evidence="9">The sequence shown here is derived from an EMBL/GenBank/DDBJ whole genome shotgun (WGS) entry which is preliminary data.</text>
</comment>
<evidence type="ECO:0000313" key="9">
    <source>
        <dbReference type="EMBL" id="GEC20959.1"/>
    </source>
</evidence>
<evidence type="ECO:0000259" key="8">
    <source>
        <dbReference type="Pfam" id="PF07732"/>
    </source>
</evidence>
<keyword evidence="3" id="KW-0186">Copper</keyword>
<dbReference type="GO" id="GO:0016491">
    <property type="term" value="F:oxidoreductase activity"/>
    <property type="evidence" value="ECO:0007669"/>
    <property type="project" value="UniProtKB-KW"/>
</dbReference>
<sequence length="467" mass="49339">MTTRRQFLRLAGLGAGLVALGGCAGGMPAPPGLTVPLGAGEVGIDLAGTRATTWGYGGTVPGPEIRLRAGETLRVPLTNALPEPTTVHWHGISLVNPMDGTPGLTQPPIDPGASFEYAFAVPDAGTHWYHAHSGHQLDRGLYGALVVEPAAEELAYDREYTLLLDDWRDGLDAAPAGGHAGHGSPPGGSGAFGGTDAAEDPGGPDRVSFGGRSYALMLVNARPPADPAIFEVRRGDRVRLRVVNAAADTGFRFAIDGHPLTVTHSDGMAVRPVTVDAIRIGMGERYDVLVDAAVPGAWQIGVLAEGKTGFGRAVLRHTDAPATAAPPADARPAELDGRLLTYDDLVATGPSRVPEAGVPDRTYALTLRGTDIDVAGLAPGEPLPVHHGEWVRVTVRNEGAHHHPVHLHGHHFQLTTAGRPRKDTAVVAARGGELAFDWRADNPGEWMIHCHNHYHMEDGMMRTISYR</sequence>
<feature type="domain" description="Plastocyanin-like" evidence="7">
    <location>
        <begin position="380"/>
        <end position="464"/>
    </location>
</feature>
<dbReference type="GO" id="GO:0005507">
    <property type="term" value="F:copper ion binding"/>
    <property type="evidence" value="ECO:0007669"/>
    <property type="project" value="InterPro"/>
</dbReference>
<dbReference type="Pfam" id="PF00394">
    <property type="entry name" value="Cu-oxidase"/>
    <property type="match status" value="1"/>
</dbReference>
<gene>
    <name evidence="9" type="ORF">PHY01_32420</name>
</gene>
<dbReference type="RefSeq" id="WP_218030187.1">
    <property type="nucleotide sequence ID" value="NZ_BAAARZ010000007.1"/>
</dbReference>
<feature type="region of interest" description="Disordered" evidence="4">
    <location>
        <begin position="174"/>
        <end position="205"/>
    </location>
</feature>
<dbReference type="InterPro" id="IPR045087">
    <property type="entry name" value="Cu-oxidase_fam"/>
</dbReference>
<feature type="chain" id="PRO_5038686235" evidence="5">
    <location>
        <begin position="25"/>
        <end position="467"/>
    </location>
</feature>
<accession>A0A4Y3WT78</accession>
<dbReference type="InterPro" id="IPR019546">
    <property type="entry name" value="TAT_signal_bac_arc"/>
</dbReference>
<organism evidence="9 10">
    <name type="scientific">Pseudonocardia hydrocarbonoxydans</name>
    <dbReference type="NCBI Taxonomy" id="76726"/>
    <lineage>
        <taxon>Bacteria</taxon>
        <taxon>Bacillati</taxon>
        <taxon>Actinomycetota</taxon>
        <taxon>Actinomycetes</taxon>
        <taxon>Pseudonocardiales</taxon>
        <taxon>Pseudonocardiaceae</taxon>
        <taxon>Pseudonocardia</taxon>
    </lineage>
</organism>
<dbReference type="Pfam" id="PF07732">
    <property type="entry name" value="Cu-oxidase_3"/>
    <property type="match status" value="1"/>
</dbReference>
<evidence type="ECO:0000256" key="2">
    <source>
        <dbReference type="ARBA" id="ARBA00023002"/>
    </source>
</evidence>
<evidence type="ECO:0000259" key="6">
    <source>
        <dbReference type="Pfam" id="PF00394"/>
    </source>
</evidence>
<dbReference type="NCBIfam" id="TIGR01409">
    <property type="entry name" value="TAT_signal_seq"/>
    <property type="match status" value="1"/>
</dbReference>
<dbReference type="PANTHER" id="PTHR11709">
    <property type="entry name" value="MULTI-COPPER OXIDASE"/>
    <property type="match status" value="1"/>
</dbReference>
<keyword evidence="5" id="KW-0732">Signal</keyword>
<dbReference type="EMBL" id="BJNG01000026">
    <property type="protein sequence ID" value="GEC20959.1"/>
    <property type="molecule type" value="Genomic_DNA"/>
</dbReference>
<evidence type="ECO:0000256" key="1">
    <source>
        <dbReference type="ARBA" id="ARBA00022723"/>
    </source>
</evidence>
<dbReference type="Gene3D" id="2.60.40.420">
    <property type="entry name" value="Cupredoxins - blue copper proteins"/>
    <property type="match status" value="3"/>
</dbReference>
<feature type="signal peptide" evidence="5">
    <location>
        <begin position="1"/>
        <end position="24"/>
    </location>
</feature>
<dbReference type="Proteomes" id="UP000320338">
    <property type="component" value="Unassembled WGS sequence"/>
</dbReference>
<dbReference type="InterPro" id="IPR002355">
    <property type="entry name" value="Cu_oxidase_Cu_BS"/>
</dbReference>
<dbReference type="InterPro" id="IPR011707">
    <property type="entry name" value="Cu-oxidase-like_N"/>
</dbReference>
<feature type="domain" description="Plastocyanin-like" evidence="6">
    <location>
        <begin position="194"/>
        <end position="316"/>
    </location>
</feature>
<keyword evidence="10" id="KW-1185">Reference proteome</keyword>
<feature type="domain" description="Plastocyanin-like" evidence="8">
    <location>
        <begin position="48"/>
        <end position="150"/>
    </location>
</feature>
<dbReference type="SUPFAM" id="SSF49503">
    <property type="entry name" value="Cupredoxins"/>
    <property type="match status" value="3"/>
</dbReference>
<dbReference type="AlphaFoldDB" id="A0A4Y3WT78"/>